<dbReference type="GO" id="GO:0016747">
    <property type="term" value="F:acyltransferase activity, transferring groups other than amino-acyl groups"/>
    <property type="evidence" value="ECO:0007669"/>
    <property type="project" value="InterPro"/>
</dbReference>
<dbReference type="SUPFAM" id="SSF55729">
    <property type="entry name" value="Acyl-CoA N-acyltransferases (Nat)"/>
    <property type="match status" value="1"/>
</dbReference>
<name>A0A1Q2LIL4_9HELI</name>
<dbReference type="PROSITE" id="PS51186">
    <property type="entry name" value="GNAT"/>
    <property type="match status" value="1"/>
</dbReference>
<evidence type="ECO:0000259" key="1">
    <source>
        <dbReference type="PROSITE" id="PS51186"/>
    </source>
</evidence>
<sequence>MELRVMTIQDYDLVLKLWKSIEGFYIRTIDDSYEGMQKFLTKNPNTNVVAICDNKIVGSILCGYDGRCAYLYHVCVQKEYRHKQIGKGMVAFVKERLKEEGATHINLVAFKNNSLGNLFWHEINWSLKDTLNLYEYILDSANTRILNEG</sequence>
<evidence type="ECO:0000313" key="2">
    <source>
        <dbReference type="EMBL" id="AQQ60278.1"/>
    </source>
</evidence>
<keyword evidence="2" id="KW-0808">Transferase</keyword>
<dbReference type="CDD" id="cd04301">
    <property type="entry name" value="NAT_SF"/>
    <property type="match status" value="1"/>
</dbReference>
<dbReference type="AlphaFoldDB" id="A0A1Q2LIL4"/>
<dbReference type="Gene3D" id="3.40.630.30">
    <property type="match status" value="1"/>
</dbReference>
<dbReference type="Proteomes" id="UP000188298">
    <property type="component" value="Chromosome"/>
</dbReference>
<dbReference type="InterPro" id="IPR000182">
    <property type="entry name" value="GNAT_dom"/>
</dbReference>
<dbReference type="EMBL" id="CP019645">
    <property type="protein sequence ID" value="AQQ60278.1"/>
    <property type="molecule type" value="Genomic_DNA"/>
</dbReference>
<evidence type="ECO:0000313" key="3">
    <source>
        <dbReference type="Proteomes" id="UP000188298"/>
    </source>
</evidence>
<dbReference type="RefSeq" id="WP_077389335.1">
    <property type="nucleotide sequence ID" value="NZ_CP019645.1"/>
</dbReference>
<dbReference type="KEGG" id="hbl:XJ32_09470"/>
<organism evidence="2 3">
    <name type="scientific">Helicobacter bilis</name>
    <dbReference type="NCBI Taxonomy" id="37372"/>
    <lineage>
        <taxon>Bacteria</taxon>
        <taxon>Pseudomonadati</taxon>
        <taxon>Campylobacterota</taxon>
        <taxon>Epsilonproteobacteria</taxon>
        <taxon>Campylobacterales</taxon>
        <taxon>Helicobacteraceae</taxon>
        <taxon>Helicobacter</taxon>
    </lineage>
</organism>
<gene>
    <name evidence="2" type="ORF">XJ32_09470</name>
</gene>
<protein>
    <submittedName>
        <fullName evidence="2">GCN5 family acetyltransferase</fullName>
    </submittedName>
</protein>
<feature type="domain" description="N-acetyltransferase" evidence="1">
    <location>
        <begin position="1"/>
        <end position="149"/>
    </location>
</feature>
<accession>A0A1Q2LIL4</accession>
<reference evidence="2 3" key="1">
    <citation type="submission" date="2017-02" db="EMBL/GenBank/DDBJ databases">
        <title>Whole genome sequencing of Helicobacter bilis strain AAQJH.</title>
        <authorList>
            <person name="Conlan S."/>
            <person name="Thomas P.J."/>
            <person name="Mullikin J."/>
            <person name="Palmore T.N."/>
            <person name="Frank K.M."/>
            <person name="Segre J.A."/>
        </authorList>
    </citation>
    <scope>NUCLEOTIDE SEQUENCE [LARGE SCALE GENOMIC DNA]</scope>
    <source>
        <strain evidence="2 3">AAQJH</strain>
    </source>
</reference>
<dbReference type="Pfam" id="PF00583">
    <property type="entry name" value="Acetyltransf_1"/>
    <property type="match status" value="1"/>
</dbReference>
<dbReference type="InterPro" id="IPR016181">
    <property type="entry name" value="Acyl_CoA_acyltransferase"/>
</dbReference>
<proteinExistence type="predicted"/>